<dbReference type="OrthoDB" id="6628636at2759"/>
<dbReference type="GO" id="GO:0005524">
    <property type="term" value="F:ATP binding"/>
    <property type="evidence" value="ECO:0007669"/>
    <property type="project" value="UniProtKB-KW"/>
</dbReference>
<dbReference type="InterPro" id="IPR027417">
    <property type="entry name" value="P-loop_NTPase"/>
</dbReference>
<dbReference type="AlphaFoldDB" id="A0A4Y2V945"/>
<keyword evidence="2" id="KW-0067">ATP-binding</keyword>
<gene>
    <name evidence="4" type="ORF">AVEN_188044_1</name>
</gene>
<comment type="caution">
    <text evidence="4">The sequence shown here is derived from an EMBL/GenBank/DDBJ whole genome shotgun (WGS) entry which is preliminary data.</text>
</comment>
<dbReference type="InterPro" id="IPR001257">
    <property type="entry name" value="Parvovirus_NS1_helicase"/>
</dbReference>
<name>A0A4Y2V945_ARAVE</name>
<keyword evidence="5" id="KW-1185">Reference proteome</keyword>
<accession>A0A4Y2V945</accession>
<evidence type="ECO:0000313" key="4">
    <source>
        <dbReference type="EMBL" id="GBO20247.1"/>
    </source>
</evidence>
<dbReference type="Gene3D" id="3.40.50.300">
    <property type="entry name" value="P-loop containing nucleotide triphosphate hydrolases"/>
    <property type="match status" value="1"/>
</dbReference>
<reference evidence="4 5" key="1">
    <citation type="journal article" date="2019" name="Sci. Rep.">
        <title>Orb-weaving spider Araneus ventricosus genome elucidates the spidroin gene catalogue.</title>
        <authorList>
            <person name="Kono N."/>
            <person name="Nakamura H."/>
            <person name="Ohtoshi R."/>
            <person name="Moran D.A.P."/>
            <person name="Shinohara A."/>
            <person name="Yoshida Y."/>
            <person name="Fujiwara M."/>
            <person name="Mori M."/>
            <person name="Tomita M."/>
            <person name="Arakawa K."/>
        </authorList>
    </citation>
    <scope>NUCLEOTIDE SEQUENCE [LARGE SCALE GENOMIC DNA]</scope>
</reference>
<dbReference type="SUPFAM" id="SSF52540">
    <property type="entry name" value="P-loop containing nucleoside triphosphate hydrolases"/>
    <property type="match status" value="1"/>
</dbReference>
<evidence type="ECO:0000313" key="5">
    <source>
        <dbReference type="Proteomes" id="UP000499080"/>
    </source>
</evidence>
<evidence type="ECO:0000256" key="2">
    <source>
        <dbReference type="ARBA" id="ARBA00022840"/>
    </source>
</evidence>
<dbReference type="GO" id="GO:0019079">
    <property type="term" value="P:viral genome replication"/>
    <property type="evidence" value="ECO:0007669"/>
    <property type="project" value="InterPro"/>
</dbReference>
<evidence type="ECO:0000256" key="1">
    <source>
        <dbReference type="ARBA" id="ARBA00022741"/>
    </source>
</evidence>
<dbReference type="Pfam" id="PF01057">
    <property type="entry name" value="Parvo_NS1"/>
    <property type="match status" value="1"/>
</dbReference>
<protein>
    <recommendedName>
        <fullName evidence="3">SF3 helicase domain-containing protein</fullName>
    </recommendedName>
</protein>
<feature type="domain" description="SF3 helicase" evidence="3">
    <location>
        <begin position="133"/>
        <end position="287"/>
    </location>
</feature>
<dbReference type="InterPro" id="IPR014015">
    <property type="entry name" value="Helicase_SF3_DNA-vir"/>
</dbReference>
<dbReference type="EMBL" id="BGPR01043637">
    <property type="protein sequence ID" value="GBO20247.1"/>
    <property type="molecule type" value="Genomic_DNA"/>
</dbReference>
<organism evidence="4 5">
    <name type="scientific">Araneus ventricosus</name>
    <name type="common">Orbweaver spider</name>
    <name type="synonym">Epeira ventricosa</name>
    <dbReference type="NCBI Taxonomy" id="182803"/>
    <lineage>
        <taxon>Eukaryota</taxon>
        <taxon>Metazoa</taxon>
        <taxon>Ecdysozoa</taxon>
        <taxon>Arthropoda</taxon>
        <taxon>Chelicerata</taxon>
        <taxon>Arachnida</taxon>
        <taxon>Araneae</taxon>
        <taxon>Araneomorphae</taxon>
        <taxon>Entelegynae</taxon>
        <taxon>Araneoidea</taxon>
        <taxon>Araneidae</taxon>
        <taxon>Araneus</taxon>
    </lineage>
</organism>
<dbReference type="PROSITE" id="PS51206">
    <property type="entry name" value="SF3_HELICASE_1"/>
    <property type="match status" value="1"/>
</dbReference>
<proteinExistence type="predicted"/>
<sequence length="300" mass="34196">MPDRCHEMQRVAPADRLKLRAVYKFGGPIEDEESSAPQSRLKNAAIKIATKLVYKYKARSGAELYNLCTSEEWASLIYANLYCSKDIQVALDLFFKDSLELQCSNRWKWLLSQEQGLPEQETEIVNCLLAQEINPVYFVKCVRDVLQCNPKLKINCIKLLGLPNSGKSLIAQLICRNFICSYNSNHGSEESFFSNFLNRAIVLCEELYITKATVEDYKSILGGAPLDIEKKHVDKQILCRTPIIITSNYILFGRGYLAPVDENAFTSRCYYFEFTKEFKPSCTVTASAMASVFKTLYENK</sequence>
<dbReference type="Proteomes" id="UP000499080">
    <property type="component" value="Unassembled WGS sequence"/>
</dbReference>
<evidence type="ECO:0000259" key="3">
    <source>
        <dbReference type="PROSITE" id="PS51206"/>
    </source>
</evidence>
<keyword evidence="1" id="KW-0547">Nucleotide-binding</keyword>